<dbReference type="Proteomes" id="UP000207598">
    <property type="component" value="Unassembled WGS sequence"/>
</dbReference>
<keyword evidence="3 6" id="KW-0479">Metal-binding</keyword>
<dbReference type="EMBL" id="FXYF01000018">
    <property type="protein sequence ID" value="SMX49908.1"/>
    <property type="molecule type" value="Genomic_DNA"/>
</dbReference>
<accession>A0A238L4K1</accession>
<dbReference type="InterPro" id="IPR002321">
    <property type="entry name" value="Cyt_c_II"/>
</dbReference>
<evidence type="ECO:0000256" key="6">
    <source>
        <dbReference type="PIRSR" id="PIRSR000027-1"/>
    </source>
</evidence>
<dbReference type="Gene3D" id="1.20.120.10">
    <property type="entry name" value="Cytochrome c/b562"/>
    <property type="match status" value="1"/>
</dbReference>
<feature type="binding site" description="covalent" evidence="7">
    <location>
        <position position="137"/>
    </location>
    <ligand>
        <name>heme c</name>
        <dbReference type="ChEBI" id="CHEBI:61717"/>
    </ligand>
</feature>
<evidence type="ECO:0000256" key="3">
    <source>
        <dbReference type="ARBA" id="ARBA00022723"/>
    </source>
</evidence>
<comment type="PTM">
    <text evidence="7">Binds 1 heme group per subunit.</text>
</comment>
<keyword evidence="10" id="KW-1185">Reference proteome</keyword>
<keyword evidence="1" id="KW-0813">Transport</keyword>
<dbReference type="GO" id="GO:0009055">
    <property type="term" value="F:electron transfer activity"/>
    <property type="evidence" value="ECO:0007669"/>
    <property type="project" value="InterPro"/>
</dbReference>
<feature type="binding site" description="covalent" evidence="7">
    <location>
        <position position="140"/>
    </location>
    <ligand>
        <name>heme c</name>
        <dbReference type="ChEBI" id="CHEBI:61717"/>
    </ligand>
</feature>
<keyword evidence="4" id="KW-0249">Electron transport</keyword>
<name>A0A238L4K1_9RHOB</name>
<dbReference type="GO" id="GO:0022900">
    <property type="term" value="P:electron transport chain"/>
    <property type="evidence" value="ECO:0007669"/>
    <property type="project" value="InterPro"/>
</dbReference>
<feature type="chain" id="PRO_5012986226" evidence="8">
    <location>
        <begin position="22"/>
        <end position="146"/>
    </location>
</feature>
<evidence type="ECO:0000256" key="8">
    <source>
        <dbReference type="SAM" id="SignalP"/>
    </source>
</evidence>
<dbReference type="GO" id="GO:0042597">
    <property type="term" value="C:periplasmic space"/>
    <property type="evidence" value="ECO:0007669"/>
    <property type="project" value="InterPro"/>
</dbReference>
<dbReference type="PIRSF" id="PIRSF000027">
    <property type="entry name" value="Cytc_c_prime"/>
    <property type="match status" value="1"/>
</dbReference>
<dbReference type="InterPro" id="IPR010980">
    <property type="entry name" value="Cyt_c/b562"/>
</dbReference>
<evidence type="ECO:0000313" key="10">
    <source>
        <dbReference type="Proteomes" id="UP000207598"/>
    </source>
</evidence>
<gene>
    <name evidence="9" type="ORF">MAA8898_04495</name>
</gene>
<proteinExistence type="predicted"/>
<organism evidence="9 10">
    <name type="scientific">Maliponia aquimaris</name>
    <dbReference type="NCBI Taxonomy" id="1673631"/>
    <lineage>
        <taxon>Bacteria</taxon>
        <taxon>Pseudomonadati</taxon>
        <taxon>Pseudomonadota</taxon>
        <taxon>Alphaproteobacteria</taxon>
        <taxon>Rhodobacterales</taxon>
        <taxon>Paracoccaceae</taxon>
        <taxon>Maliponia</taxon>
    </lineage>
</organism>
<sequence length="146" mass="15527">MKMKKTTLALTLIALGTAALAHTGVQNRDVMARMVVMSTIGDQMKLIGSMAKGEAAFDADAVNAALIEIAAQSAQIPSMFETKALDPKSEALPAIWERFDSFTKQAREAESVAERLAGTVTAVDDLGPVLAQVGETCKACHTTFRK</sequence>
<dbReference type="InterPro" id="IPR012127">
    <property type="entry name" value="Cyt_c_prime"/>
</dbReference>
<evidence type="ECO:0000256" key="2">
    <source>
        <dbReference type="ARBA" id="ARBA00022617"/>
    </source>
</evidence>
<evidence type="ECO:0000256" key="4">
    <source>
        <dbReference type="ARBA" id="ARBA00022982"/>
    </source>
</evidence>
<dbReference type="GO" id="GO:0005506">
    <property type="term" value="F:iron ion binding"/>
    <property type="evidence" value="ECO:0007669"/>
    <property type="project" value="InterPro"/>
</dbReference>
<dbReference type="PROSITE" id="PS51009">
    <property type="entry name" value="CYTCII"/>
    <property type="match status" value="1"/>
</dbReference>
<protein>
    <submittedName>
        <fullName evidence="9">Cytochrome c-556</fullName>
    </submittedName>
</protein>
<evidence type="ECO:0000256" key="5">
    <source>
        <dbReference type="ARBA" id="ARBA00023004"/>
    </source>
</evidence>
<dbReference type="SUPFAM" id="SSF47175">
    <property type="entry name" value="Cytochromes"/>
    <property type="match status" value="1"/>
</dbReference>
<dbReference type="GO" id="GO:0020037">
    <property type="term" value="F:heme binding"/>
    <property type="evidence" value="ECO:0007669"/>
    <property type="project" value="InterPro"/>
</dbReference>
<keyword evidence="5 6" id="KW-0408">Iron</keyword>
<evidence type="ECO:0000313" key="9">
    <source>
        <dbReference type="EMBL" id="SMX49908.1"/>
    </source>
</evidence>
<dbReference type="RefSeq" id="WP_245853576.1">
    <property type="nucleotide sequence ID" value="NZ_FXYF01000018.1"/>
</dbReference>
<feature type="binding site" description="axial binding residue" evidence="6">
    <location>
        <position position="141"/>
    </location>
    <ligand>
        <name>heme c</name>
        <dbReference type="ChEBI" id="CHEBI:61717"/>
    </ligand>
    <ligandPart>
        <name>Fe</name>
        <dbReference type="ChEBI" id="CHEBI:18248"/>
    </ligandPart>
</feature>
<evidence type="ECO:0000256" key="7">
    <source>
        <dbReference type="PIRSR" id="PIRSR000027-2"/>
    </source>
</evidence>
<dbReference type="Pfam" id="PF01322">
    <property type="entry name" value="Cytochrom_C_2"/>
    <property type="match status" value="1"/>
</dbReference>
<dbReference type="AlphaFoldDB" id="A0A238L4K1"/>
<keyword evidence="2 7" id="KW-0349">Heme</keyword>
<feature type="signal peptide" evidence="8">
    <location>
        <begin position="1"/>
        <end position="21"/>
    </location>
</feature>
<reference evidence="9 10" key="1">
    <citation type="submission" date="2017-05" db="EMBL/GenBank/DDBJ databases">
        <authorList>
            <person name="Song R."/>
            <person name="Chenine A.L."/>
            <person name="Ruprecht R.M."/>
        </authorList>
    </citation>
    <scope>NUCLEOTIDE SEQUENCE [LARGE SCALE GENOMIC DNA]</scope>
    <source>
        <strain evidence="9 10">CECT 8898</strain>
    </source>
</reference>
<keyword evidence="8" id="KW-0732">Signal</keyword>
<evidence type="ECO:0000256" key="1">
    <source>
        <dbReference type="ARBA" id="ARBA00022448"/>
    </source>
</evidence>